<dbReference type="PANTHER" id="PTHR45527">
    <property type="entry name" value="NONRIBOSOMAL PEPTIDE SYNTHETASE"/>
    <property type="match status" value="1"/>
</dbReference>
<dbReference type="GO" id="GO:0043041">
    <property type="term" value="P:amino acid activation for nonribosomal peptide biosynthetic process"/>
    <property type="evidence" value="ECO:0007669"/>
    <property type="project" value="TreeGrafter"/>
</dbReference>
<dbReference type="GO" id="GO:0044550">
    <property type="term" value="P:secondary metabolite biosynthetic process"/>
    <property type="evidence" value="ECO:0007669"/>
    <property type="project" value="TreeGrafter"/>
</dbReference>
<dbReference type="SUPFAM" id="SSF56801">
    <property type="entry name" value="Acetyl-CoA synthetase-like"/>
    <property type="match status" value="1"/>
</dbReference>
<comment type="similarity">
    <text evidence="1">Belongs to the ATP-dependent AMP-binding enzyme family.</text>
</comment>
<evidence type="ECO:0000256" key="2">
    <source>
        <dbReference type="ARBA" id="ARBA00022450"/>
    </source>
</evidence>
<dbReference type="PANTHER" id="PTHR45527:SF1">
    <property type="entry name" value="FATTY ACID SYNTHASE"/>
    <property type="match status" value="1"/>
</dbReference>
<dbReference type="InterPro" id="IPR020845">
    <property type="entry name" value="AMP-binding_CS"/>
</dbReference>
<dbReference type="SMART" id="SM00823">
    <property type="entry name" value="PKS_PP"/>
    <property type="match status" value="1"/>
</dbReference>
<dbReference type="SMART" id="SM01294">
    <property type="entry name" value="PKS_PP_betabranch"/>
    <property type="match status" value="1"/>
</dbReference>
<dbReference type="Gene3D" id="3.30.559.30">
    <property type="entry name" value="Nonribosomal peptide synthetase, condensation domain"/>
    <property type="match status" value="1"/>
</dbReference>
<keyword evidence="6" id="KW-1185">Reference proteome</keyword>
<evidence type="ECO:0000256" key="1">
    <source>
        <dbReference type="ARBA" id="ARBA00006432"/>
    </source>
</evidence>
<dbReference type="NCBIfam" id="TIGR01733">
    <property type="entry name" value="AA-adenyl-dom"/>
    <property type="match status" value="1"/>
</dbReference>
<evidence type="ECO:0000259" key="4">
    <source>
        <dbReference type="PROSITE" id="PS50075"/>
    </source>
</evidence>
<dbReference type="InterPro" id="IPR036736">
    <property type="entry name" value="ACP-like_sf"/>
</dbReference>
<sequence>MIEHDDFQLKAAAKEKVKERAYWTSILSGVQLDGRIPHTVSQVKPAAMNRSLHSSFPVAVNHSLKQLCGDSDLRMFIVLTTAAFGLLQRYSGKTELMVTVPTMEQSANQSAINHMLPLKAEFDPHMSFSAGLDAVKRSFQEAVRHQNYPVHILMEELWHSLGDGKERVNLACAFETLHGQADRKHLNADVLIVWKKAQDQLHTEVHWDASIYDDQMMEQFSKHFMTLTEQLLKAPEQAMSTHSFLSDMEKSQLFDAFQGESLAYPVDRDIVSLFQQQVQLHPARTAVLFGTTSYTYEEVDHLSDRIALRLSQSQMIRETPVGLRMYRSAELVIAILGILKAGYAYLPIDVHLPIERIRYMLKNSGATAIVSDAAEHEGLDVEVHVIQDMLHESEIKEDLTWSISPSDMAYVLYTSGTTGHPKGVVIEHRHVINLVYGMKTRFFDLLPDDVQVGMLASHIFDASVQTLFPTLLLGHTLHIAKDEVRMDGHALWDFYRENHIQLSDVTPSHLKLMNKAAGQSKQDLPALNMLLVGGEVFTKELMDQFLQHLSSEKPIMINAYGPTECTVQSSSFLIPHNWDEQVIPIGKPMPNERIFICDGQGEPVPIGVFGELYISGDGVGRGYINHPDLSKEKFIKKPELSSGVLYGTGDLARWRFDGVLEFAKRNDNQVKIRGYRIELEEIRRAILDDPNMQGLIQDVIVIPKETTEQDQYICAYLMANQVIDQRVLRQSLSGRLPGYMVPRHLIQVEQFPLNLSGKLDIQALPNPEDQLPAGQERVAIQAHNETEQKLVRIFASILQVPASHIRLDEPFFDLGGNSFNIVELSNKVKEEFQQELTVMELFQYTTVSQIAAQLKNKSAGQDKQIEADGENEADDLESAAQLLGGMIDE</sequence>
<dbReference type="RefSeq" id="WP_034320172.1">
    <property type="nucleotide sequence ID" value="NZ_JOTP01000006.1"/>
</dbReference>
<comment type="caution">
    <text evidence="5">The sequence shown here is derived from an EMBL/GenBank/DDBJ whole genome shotgun (WGS) entry which is preliminary data.</text>
</comment>
<dbReference type="InterPro" id="IPR001242">
    <property type="entry name" value="Condensation_dom"/>
</dbReference>
<dbReference type="InterPro" id="IPR045851">
    <property type="entry name" value="AMP-bd_C_sf"/>
</dbReference>
<dbReference type="SUPFAM" id="SSF52777">
    <property type="entry name" value="CoA-dependent acyltransferases"/>
    <property type="match status" value="1"/>
</dbReference>
<protein>
    <submittedName>
        <fullName evidence="5">Peptide synthetase</fullName>
    </submittedName>
</protein>
<dbReference type="Gene3D" id="1.10.1200.10">
    <property type="entry name" value="ACP-like"/>
    <property type="match status" value="1"/>
</dbReference>
<gene>
    <name evidence="5" type="ORF">BA70_16975</name>
</gene>
<dbReference type="CDD" id="cd05930">
    <property type="entry name" value="A_NRPS"/>
    <property type="match status" value="1"/>
</dbReference>
<evidence type="ECO:0000313" key="5">
    <source>
        <dbReference type="EMBL" id="KEP26912.1"/>
    </source>
</evidence>
<dbReference type="PRINTS" id="PR00154">
    <property type="entry name" value="AMPBINDING"/>
</dbReference>
<dbReference type="InterPro" id="IPR010071">
    <property type="entry name" value="AA_adenyl_dom"/>
</dbReference>
<reference evidence="5 6" key="1">
    <citation type="submission" date="2012-09" db="EMBL/GenBank/DDBJ databases">
        <title>Genome Sequence of Bacillus sp. DW5-4.</title>
        <authorList>
            <person name="Lai Q."/>
            <person name="Liu Y."/>
            <person name="Shao Z."/>
        </authorList>
    </citation>
    <scope>NUCLEOTIDE SEQUENCE [LARGE SCALE GENOMIC DNA]</scope>
    <source>
        <strain evidence="5 6">DW5-4</strain>
    </source>
</reference>
<name>A0A081LCD6_9BACI</name>
<dbReference type="PROSITE" id="PS50075">
    <property type="entry name" value="CARRIER"/>
    <property type="match status" value="1"/>
</dbReference>
<dbReference type="Pfam" id="PF00668">
    <property type="entry name" value="Condensation"/>
    <property type="match status" value="1"/>
</dbReference>
<keyword evidence="3" id="KW-0597">Phosphoprotein</keyword>
<dbReference type="PROSITE" id="PS00455">
    <property type="entry name" value="AMP_BINDING"/>
    <property type="match status" value="1"/>
</dbReference>
<evidence type="ECO:0000313" key="6">
    <source>
        <dbReference type="Proteomes" id="UP000028091"/>
    </source>
</evidence>
<dbReference type="GO" id="GO:0031177">
    <property type="term" value="F:phosphopantetheine binding"/>
    <property type="evidence" value="ECO:0007669"/>
    <property type="project" value="InterPro"/>
</dbReference>
<dbReference type="InterPro" id="IPR020459">
    <property type="entry name" value="AMP-binding"/>
</dbReference>
<feature type="domain" description="Carrier" evidence="4">
    <location>
        <begin position="781"/>
        <end position="858"/>
    </location>
</feature>
<dbReference type="Pfam" id="PF00550">
    <property type="entry name" value="PP-binding"/>
    <property type="match status" value="1"/>
</dbReference>
<dbReference type="InterPro" id="IPR020806">
    <property type="entry name" value="PKS_PP-bd"/>
</dbReference>
<dbReference type="EMBL" id="JOTP01000006">
    <property type="protein sequence ID" value="KEP26912.1"/>
    <property type="molecule type" value="Genomic_DNA"/>
</dbReference>
<dbReference type="Proteomes" id="UP000028091">
    <property type="component" value="Unassembled WGS sequence"/>
</dbReference>
<dbReference type="Pfam" id="PF00501">
    <property type="entry name" value="AMP-binding"/>
    <property type="match status" value="1"/>
</dbReference>
<dbReference type="OrthoDB" id="9765680at2"/>
<dbReference type="GO" id="GO:0005737">
    <property type="term" value="C:cytoplasm"/>
    <property type="evidence" value="ECO:0007669"/>
    <property type="project" value="TreeGrafter"/>
</dbReference>
<dbReference type="eggNOG" id="COG1020">
    <property type="taxonomic scope" value="Bacteria"/>
</dbReference>
<dbReference type="AlphaFoldDB" id="A0A081LCD6"/>
<dbReference type="Gene3D" id="3.30.300.30">
    <property type="match status" value="1"/>
</dbReference>
<dbReference type="InterPro" id="IPR000873">
    <property type="entry name" value="AMP-dep_synth/lig_dom"/>
</dbReference>
<dbReference type="Gene3D" id="2.30.38.10">
    <property type="entry name" value="Luciferase, Domain 3"/>
    <property type="match status" value="1"/>
</dbReference>
<dbReference type="SUPFAM" id="SSF47336">
    <property type="entry name" value="ACP-like"/>
    <property type="match status" value="1"/>
</dbReference>
<proteinExistence type="inferred from homology"/>
<evidence type="ECO:0000256" key="3">
    <source>
        <dbReference type="ARBA" id="ARBA00022553"/>
    </source>
</evidence>
<dbReference type="Gene3D" id="3.40.50.980">
    <property type="match status" value="2"/>
</dbReference>
<dbReference type="FunFam" id="3.40.50.980:FF:000001">
    <property type="entry name" value="Non-ribosomal peptide synthetase"/>
    <property type="match status" value="1"/>
</dbReference>
<accession>A0A081LCD6</accession>
<dbReference type="InterPro" id="IPR009081">
    <property type="entry name" value="PP-bd_ACP"/>
</dbReference>
<organism evidence="5 6">
    <name type="scientific">Bacillus zhangzhouensis</name>
    <dbReference type="NCBI Taxonomy" id="1178540"/>
    <lineage>
        <taxon>Bacteria</taxon>
        <taxon>Bacillati</taxon>
        <taxon>Bacillota</taxon>
        <taxon>Bacilli</taxon>
        <taxon>Bacillales</taxon>
        <taxon>Bacillaceae</taxon>
        <taxon>Bacillus</taxon>
    </lineage>
</organism>
<dbReference type="GO" id="GO:0003824">
    <property type="term" value="F:catalytic activity"/>
    <property type="evidence" value="ECO:0007669"/>
    <property type="project" value="InterPro"/>
</dbReference>
<keyword evidence="2" id="KW-0596">Phosphopantetheine</keyword>